<sequence length="253" mass="27865">MSKVLLFFCLLTLSISLQARPLTLYAASSMTNAIEEIARQYEARYGQKVITSFAASSSLARQIAAGAPADLFISANTRWMQFLADKKAIQPNTNKPLLKNRLALIRSEYAKQPVSLATLADQLGDERLALANPDHVPAGIYARQALENSGQWPSLAPHLALGQNVRATLLLVERGEAPYGIVYNTDARQSTKLSQIELIPDTLHEPIVYPVALLLQPLPEAMQLYQFLFSSEASAIFNRYGFQPIKANPSHAE</sequence>
<dbReference type="GO" id="GO:0046872">
    <property type="term" value="F:metal ion binding"/>
    <property type="evidence" value="ECO:0007669"/>
    <property type="project" value="UniProtKB-KW"/>
</dbReference>
<evidence type="ECO:0000256" key="2">
    <source>
        <dbReference type="ARBA" id="ARBA00022505"/>
    </source>
</evidence>
<dbReference type="Gene3D" id="3.40.190.10">
    <property type="entry name" value="Periplasmic binding protein-like II"/>
    <property type="match status" value="2"/>
</dbReference>
<protein>
    <submittedName>
        <fullName evidence="8">Molybdate ABC transporter substrate-binding protein</fullName>
    </submittedName>
</protein>
<comment type="similarity">
    <text evidence="1">Belongs to the bacterial solute-binding protein ModA family.</text>
</comment>
<feature type="chain" id="PRO_5019048310" evidence="7">
    <location>
        <begin position="20"/>
        <end position="253"/>
    </location>
</feature>
<evidence type="ECO:0000313" key="8">
    <source>
        <dbReference type="EMBL" id="RTE66371.1"/>
    </source>
</evidence>
<dbReference type="AlphaFoldDB" id="A0A430KS79"/>
<comment type="subunit">
    <text evidence="5">The complex is composed of two ATP-binding proteins (ModC), two transmembrane proteins (ModB) and a solute-binding protein (ModA).</text>
</comment>
<dbReference type="PANTHER" id="PTHR30632:SF17">
    <property type="entry name" value="MOLYBDATE-BINDING PROTEIN MODA"/>
    <property type="match status" value="1"/>
</dbReference>
<dbReference type="GO" id="GO:1901359">
    <property type="term" value="F:tungstate binding"/>
    <property type="evidence" value="ECO:0007669"/>
    <property type="project" value="UniProtKB-ARBA"/>
</dbReference>
<dbReference type="NCBIfam" id="TIGR01256">
    <property type="entry name" value="modA"/>
    <property type="match status" value="1"/>
</dbReference>
<dbReference type="Proteomes" id="UP000283087">
    <property type="component" value="Unassembled WGS sequence"/>
</dbReference>
<keyword evidence="2 6" id="KW-0500">Molybdenum</keyword>
<evidence type="ECO:0000256" key="7">
    <source>
        <dbReference type="SAM" id="SignalP"/>
    </source>
</evidence>
<dbReference type="Pfam" id="PF13531">
    <property type="entry name" value="SBP_bac_11"/>
    <property type="match status" value="1"/>
</dbReference>
<keyword evidence="9" id="KW-1185">Reference proteome</keyword>
<keyword evidence="4 7" id="KW-0732">Signal</keyword>
<evidence type="ECO:0000313" key="9">
    <source>
        <dbReference type="Proteomes" id="UP000283087"/>
    </source>
</evidence>
<evidence type="ECO:0000256" key="3">
    <source>
        <dbReference type="ARBA" id="ARBA00022723"/>
    </source>
</evidence>
<comment type="caution">
    <text evidence="8">The sequence shown here is derived from an EMBL/GenBank/DDBJ whole genome shotgun (WGS) entry which is preliminary data.</text>
</comment>
<reference evidence="8 9" key="1">
    <citation type="submission" date="2018-11" db="EMBL/GenBank/DDBJ databases">
        <title>The draft genome sequence of Amphritea opalescens ANRC-JH13T.</title>
        <authorList>
            <person name="Fang Z."/>
            <person name="Zhang Y."/>
            <person name="Han X."/>
        </authorList>
    </citation>
    <scope>NUCLEOTIDE SEQUENCE [LARGE SCALE GENOMIC DNA]</scope>
    <source>
        <strain evidence="8 9">ANRC-JH13</strain>
    </source>
</reference>
<evidence type="ECO:0000256" key="4">
    <source>
        <dbReference type="ARBA" id="ARBA00022729"/>
    </source>
</evidence>
<dbReference type="GO" id="GO:0015689">
    <property type="term" value="P:molybdate ion transport"/>
    <property type="evidence" value="ECO:0007669"/>
    <property type="project" value="InterPro"/>
</dbReference>
<proteinExistence type="inferred from homology"/>
<dbReference type="OrthoDB" id="9785015at2"/>
<evidence type="ECO:0000256" key="5">
    <source>
        <dbReference type="ARBA" id="ARBA00062515"/>
    </source>
</evidence>
<dbReference type="PIRSF" id="PIRSF004846">
    <property type="entry name" value="ModA"/>
    <property type="match status" value="1"/>
</dbReference>
<dbReference type="PANTHER" id="PTHR30632">
    <property type="entry name" value="MOLYBDATE-BINDING PERIPLASMIC PROTEIN"/>
    <property type="match status" value="1"/>
</dbReference>
<feature type="binding site" evidence="6">
    <location>
        <position position="165"/>
    </location>
    <ligand>
        <name>molybdate</name>
        <dbReference type="ChEBI" id="CHEBI:36264"/>
    </ligand>
</feature>
<feature type="binding site" evidence="6">
    <location>
        <position position="56"/>
    </location>
    <ligand>
        <name>molybdate</name>
        <dbReference type="ChEBI" id="CHEBI:36264"/>
    </ligand>
</feature>
<dbReference type="SUPFAM" id="SSF53850">
    <property type="entry name" value="Periplasmic binding protein-like II"/>
    <property type="match status" value="1"/>
</dbReference>
<feature type="binding site" evidence="6">
    <location>
        <position position="183"/>
    </location>
    <ligand>
        <name>molybdate</name>
        <dbReference type="ChEBI" id="CHEBI:36264"/>
    </ligand>
</feature>
<dbReference type="FunFam" id="3.40.190.10:FF:000035">
    <property type="entry name" value="Molybdate ABC transporter substrate-binding protein"/>
    <property type="match status" value="1"/>
</dbReference>
<gene>
    <name evidence="8" type="primary">modA</name>
    <name evidence="8" type="ORF">EH243_07180</name>
</gene>
<dbReference type="GO" id="GO:0030973">
    <property type="term" value="F:molybdate ion binding"/>
    <property type="evidence" value="ECO:0007669"/>
    <property type="project" value="TreeGrafter"/>
</dbReference>
<feature type="binding site" evidence="6">
    <location>
        <position position="138"/>
    </location>
    <ligand>
        <name>molybdate</name>
        <dbReference type="ChEBI" id="CHEBI:36264"/>
    </ligand>
</feature>
<dbReference type="RefSeq" id="WP_126157970.1">
    <property type="nucleotide sequence ID" value="NZ_RQXW01000005.1"/>
</dbReference>
<accession>A0A430KS79</accession>
<dbReference type="EMBL" id="RQXW01000005">
    <property type="protein sequence ID" value="RTE66371.1"/>
    <property type="molecule type" value="Genomic_DNA"/>
</dbReference>
<keyword evidence="3 6" id="KW-0479">Metal-binding</keyword>
<evidence type="ECO:0000256" key="1">
    <source>
        <dbReference type="ARBA" id="ARBA00009175"/>
    </source>
</evidence>
<feature type="binding site" evidence="6">
    <location>
        <position position="29"/>
    </location>
    <ligand>
        <name>molybdate</name>
        <dbReference type="ChEBI" id="CHEBI:36264"/>
    </ligand>
</feature>
<name>A0A430KS79_9GAMM</name>
<dbReference type="GO" id="GO:0030288">
    <property type="term" value="C:outer membrane-bounded periplasmic space"/>
    <property type="evidence" value="ECO:0007669"/>
    <property type="project" value="TreeGrafter"/>
</dbReference>
<organism evidence="8 9">
    <name type="scientific">Amphritea opalescens</name>
    <dbReference type="NCBI Taxonomy" id="2490544"/>
    <lineage>
        <taxon>Bacteria</taxon>
        <taxon>Pseudomonadati</taxon>
        <taxon>Pseudomonadota</taxon>
        <taxon>Gammaproteobacteria</taxon>
        <taxon>Oceanospirillales</taxon>
        <taxon>Oceanospirillaceae</taxon>
        <taxon>Amphritea</taxon>
    </lineage>
</organism>
<dbReference type="InterPro" id="IPR050682">
    <property type="entry name" value="ModA/WtpA"/>
</dbReference>
<dbReference type="InterPro" id="IPR005950">
    <property type="entry name" value="ModA"/>
</dbReference>
<evidence type="ECO:0000256" key="6">
    <source>
        <dbReference type="PIRSR" id="PIRSR004846-1"/>
    </source>
</evidence>
<feature type="signal peptide" evidence="7">
    <location>
        <begin position="1"/>
        <end position="19"/>
    </location>
</feature>